<keyword evidence="2" id="KW-1185">Reference proteome</keyword>
<gene>
    <name evidence="1" type="ORF">SAMN02745207_01625</name>
</gene>
<dbReference type="Proteomes" id="UP000184447">
    <property type="component" value="Unassembled WGS sequence"/>
</dbReference>
<protein>
    <submittedName>
        <fullName evidence="1">Uncharacterized protein</fullName>
    </submittedName>
</protein>
<sequence length="68" mass="8147">MSYKEALKDGIRIENNGKRTRYYPRCQFCGYEVQSYNYIPDYNYTCTECRKMKTTLLKTGIFTPHSKE</sequence>
<dbReference type="RefSeq" id="WP_073337933.1">
    <property type="nucleotide sequence ID" value="NZ_FQXM01000007.1"/>
</dbReference>
<evidence type="ECO:0000313" key="1">
    <source>
        <dbReference type="EMBL" id="SHH58989.1"/>
    </source>
</evidence>
<proteinExistence type="predicted"/>
<dbReference type="EMBL" id="FQXM01000007">
    <property type="protein sequence ID" value="SHH58989.1"/>
    <property type="molecule type" value="Genomic_DNA"/>
</dbReference>
<dbReference type="STRING" id="1121316.SAMN02745207_01625"/>
<evidence type="ECO:0000313" key="2">
    <source>
        <dbReference type="Proteomes" id="UP000184447"/>
    </source>
</evidence>
<accession>A0A1M5U7Q7</accession>
<reference evidence="1 2" key="1">
    <citation type="submission" date="2016-11" db="EMBL/GenBank/DDBJ databases">
        <authorList>
            <person name="Jaros S."/>
            <person name="Januszkiewicz K."/>
            <person name="Wedrychowicz H."/>
        </authorList>
    </citation>
    <scope>NUCLEOTIDE SEQUENCE [LARGE SCALE GENOMIC DNA]</scope>
    <source>
        <strain evidence="1 2">DSM 8605</strain>
    </source>
</reference>
<dbReference type="AlphaFoldDB" id="A0A1M5U7Q7"/>
<organism evidence="1 2">
    <name type="scientific">Clostridium grantii DSM 8605</name>
    <dbReference type="NCBI Taxonomy" id="1121316"/>
    <lineage>
        <taxon>Bacteria</taxon>
        <taxon>Bacillati</taxon>
        <taxon>Bacillota</taxon>
        <taxon>Clostridia</taxon>
        <taxon>Eubacteriales</taxon>
        <taxon>Clostridiaceae</taxon>
        <taxon>Clostridium</taxon>
    </lineage>
</organism>
<name>A0A1M5U7Q7_9CLOT</name>
<dbReference type="OrthoDB" id="2085735at2"/>